<dbReference type="GO" id="GO:0003677">
    <property type="term" value="F:DNA binding"/>
    <property type="evidence" value="ECO:0007669"/>
    <property type="project" value="UniProtKB-KW"/>
</dbReference>
<dbReference type="PANTHER" id="PTHR46577">
    <property type="entry name" value="HTH-TYPE TRANSCRIPTIONAL REGULATORY PROTEIN GABR"/>
    <property type="match status" value="1"/>
</dbReference>
<dbReference type="GO" id="GO:0030170">
    <property type="term" value="F:pyridoxal phosphate binding"/>
    <property type="evidence" value="ECO:0007669"/>
    <property type="project" value="InterPro"/>
</dbReference>
<evidence type="ECO:0000256" key="3">
    <source>
        <dbReference type="ARBA" id="ARBA00023015"/>
    </source>
</evidence>
<evidence type="ECO:0000256" key="1">
    <source>
        <dbReference type="ARBA" id="ARBA00005384"/>
    </source>
</evidence>
<feature type="domain" description="HTH gntR-type" evidence="6">
    <location>
        <begin position="2"/>
        <end position="70"/>
    </location>
</feature>
<evidence type="ECO:0000256" key="2">
    <source>
        <dbReference type="ARBA" id="ARBA00022898"/>
    </source>
</evidence>
<dbReference type="SUPFAM" id="SSF46785">
    <property type="entry name" value="Winged helix' DNA-binding domain"/>
    <property type="match status" value="1"/>
</dbReference>
<dbReference type="InterPro" id="IPR015421">
    <property type="entry name" value="PyrdxlP-dep_Trfase_major"/>
</dbReference>
<dbReference type="SMART" id="SM00345">
    <property type="entry name" value="HTH_GNTR"/>
    <property type="match status" value="1"/>
</dbReference>
<gene>
    <name evidence="7" type="ORF">G8D99_00325</name>
</gene>
<dbReference type="AlphaFoldDB" id="A0A6G8S0J6"/>
<dbReference type="InterPro" id="IPR036388">
    <property type="entry name" value="WH-like_DNA-bd_sf"/>
</dbReference>
<dbReference type="CDD" id="cd07377">
    <property type="entry name" value="WHTH_GntR"/>
    <property type="match status" value="1"/>
</dbReference>
<dbReference type="PANTHER" id="PTHR46577:SF2">
    <property type="entry name" value="TRANSCRIPTIONAL REGULATORY PROTEIN"/>
    <property type="match status" value="1"/>
</dbReference>
<evidence type="ECO:0000256" key="4">
    <source>
        <dbReference type="ARBA" id="ARBA00023125"/>
    </source>
</evidence>
<dbReference type="EMBL" id="CP049916">
    <property type="protein sequence ID" value="QIO07620.1"/>
    <property type="molecule type" value="Genomic_DNA"/>
</dbReference>
<reference evidence="7 8" key="1">
    <citation type="submission" date="2020-03" db="EMBL/GenBank/DDBJ databases">
        <authorList>
            <person name="Zhu W."/>
        </authorList>
    </citation>
    <scope>NUCLEOTIDE SEQUENCE [LARGE SCALE GENOMIC DNA]</scope>
    <source>
        <strain evidence="7 8">185</strain>
    </source>
</reference>
<keyword evidence="2" id="KW-0663">Pyridoxal phosphate</keyword>
<dbReference type="CDD" id="cd00609">
    <property type="entry name" value="AAT_like"/>
    <property type="match status" value="1"/>
</dbReference>
<keyword evidence="7" id="KW-0032">Aminotransferase</keyword>
<accession>A0A6G8S0J6</accession>
<dbReference type="Proteomes" id="UP000501939">
    <property type="component" value="Chromosome"/>
</dbReference>
<dbReference type="Gene3D" id="1.10.10.10">
    <property type="entry name" value="Winged helix-like DNA-binding domain superfamily/Winged helix DNA-binding domain"/>
    <property type="match status" value="1"/>
</dbReference>
<dbReference type="RefSeq" id="WP_166321552.1">
    <property type="nucleotide sequence ID" value="NZ_CP049916.1"/>
</dbReference>
<keyword evidence="3" id="KW-0805">Transcription regulation</keyword>
<evidence type="ECO:0000313" key="7">
    <source>
        <dbReference type="EMBL" id="QIO07620.1"/>
    </source>
</evidence>
<dbReference type="InterPro" id="IPR015424">
    <property type="entry name" value="PyrdxlP-dep_Trfase"/>
</dbReference>
<keyword evidence="8" id="KW-1185">Reference proteome</keyword>
<dbReference type="SUPFAM" id="SSF53383">
    <property type="entry name" value="PLP-dependent transferases"/>
    <property type="match status" value="1"/>
</dbReference>
<dbReference type="KEGG" id="alj:G8D99_00325"/>
<dbReference type="Pfam" id="PF00392">
    <property type="entry name" value="GntR"/>
    <property type="match status" value="1"/>
</dbReference>
<sequence length="473" mass="53965">MTFQYQSLAQHIAQKIYRSELKIGQRLSSLRQFAEQHQVSLNTAKSCYELLEAQGLIYVKPKAGYFVQSQAQPLHSIAQPQHLDFDAIAKQVSNLELQIEIHEASISSDLIHLGSIQLSPNLIPIDALRRSIQRALKHSKSEDFLYSDRQGHSKLREALSAHWAEDGIFIAKEEIYITNGCMPALSTVIQNLTEVDDSIIIPTPNYNGQLQLLATLKRKILEIPAHADGFDIDRLEQAMRDSGAKVCLLTANFQNPLGFCLSYADKEKIAQLAAQYQCYVIEDDIYAECAYSLKRPLPIQYWDRKGYVIYCGSVSKSLSPSYRIGWFCLPSRLKHLRAKILTQNSAVNTPLQLGLADLIYSRAYREHLNQLKPKLMRQVEQYRQFIMQAFAGVEIRINQPQGGYALWLQLPQQIDSLKMYRYAQQHSINIVPGLVFGEDQRYNNCIRLNAGHQLSDEIERAIQLLADWAKKQI</sequence>
<dbReference type="Gene3D" id="3.40.640.10">
    <property type="entry name" value="Type I PLP-dependent aspartate aminotransferase-like (Major domain)"/>
    <property type="match status" value="1"/>
</dbReference>
<proteinExistence type="inferred from homology"/>
<evidence type="ECO:0000259" key="6">
    <source>
        <dbReference type="PROSITE" id="PS50949"/>
    </source>
</evidence>
<comment type="similarity">
    <text evidence="1">In the C-terminal section; belongs to the class-I pyridoxal-phosphate-dependent aminotransferase family.</text>
</comment>
<organism evidence="7 8">
    <name type="scientific">Acinetobacter lanii</name>
    <dbReference type="NCBI Taxonomy" id="2715163"/>
    <lineage>
        <taxon>Bacteria</taxon>
        <taxon>Pseudomonadati</taxon>
        <taxon>Pseudomonadota</taxon>
        <taxon>Gammaproteobacteria</taxon>
        <taxon>Moraxellales</taxon>
        <taxon>Moraxellaceae</taxon>
        <taxon>Acinetobacter</taxon>
    </lineage>
</organism>
<keyword evidence="7" id="KW-0808">Transferase</keyword>
<dbReference type="GO" id="GO:0003700">
    <property type="term" value="F:DNA-binding transcription factor activity"/>
    <property type="evidence" value="ECO:0007669"/>
    <property type="project" value="InterPro"/>
</dbReference>
<protein>
    <submittedName>
        <fullName evidence="7">PLP-dependent aminotransferase family protein</fullName>
    </submittedName>
</protein>
<dbReference type="PROSITE" id="PS50949">
    <property type="entry name" value="HTH_GNTR"/>
    <property type="match status" value="1"/>
</dbReference>
<dbReference type="GO" id="GO:0008483">
    <property type="term" value="F:transaminase activity"/>
    <property type="evidence" value="ECO:0007669"/>
    <property type="project" value="UniProtKB-KW"/>
</dbReference>
<dbReference type="InterPro" id="IPR004839">
    <property type="entry name" value="Aminotransferase_I/II_large"/>
</dbReference>
<evidence type="ECO:0000313" key="8">
    <source>
        <dbReference type="Proteomes" id="UP000501939"/>
    </source>
</evidence>
<dbReference type="Gene3D" id="3.90.1150.10">
    <property type="entry name" value="Aspartate Aminotransferase, domain 1"/>
    <property type="match status" value="1"/>
</dbReference>
<dbReference type="InterPro" id="IPR000524">
    <property type="entry name" value="Tscrpt_reg_HTH_GntR"/>
</dbReference>
<keyword evidence="4" id="KW-0238">DNA-binding</keyword>
<dbReference type="InterPro" id="IPR051446">
    <property type="entry name" value="HTH_trans_reg/aminotransferase"/>
</dbReference>
<dbReference type="InterPro" id="IPR036390">
    <property type="entry name" value="WH_DNA-bd_sf"/>
</dbReference>
<dbReference type="Pfam" id="PF00155">
    <property type="entry name" value="Aminotran_1_2"/>
    <property type="match status" value="1"/>
</dbReference>
<evidence type="ECO:0000256" key="5">
    <source>
        <dbReference type="ARBA" id="ARBA00023163"/>
    </source>
</evidence>
<name>A0A6G8S0J6_9GAMM</name>
<dbReference type="InterPro" id="IPR015422">
    <property type="entry name" value="PyrdxlP-dep_Trfase_small"/>
</dbReference>
<keyword evidence="5" id="KW-0804">Transcription</keyword>